<comment type="caution">
    <text evidence="2">The sequence shown here is derived from an EMBL/GenBank/DDBJ whole genome shotgun (WGS) entry which is preliminary data.</text>
</comment>
<feature type="chain" id="PRO_5020939701" evidence="1">
    <location>
        <begin position="20"/>
        <end position="140"/>
    </location>
</feature>
<dbReference type="OrthoDB" id="798998at2"/>
<evidence type="ECO:0000256" key="1">
    <source>
        <dbReference type="SAM" id="SignalP"/>
    </source>
</evidence>
<gene>
    <name evidence="2" type="ORF">EWM62_11450</name>
</gene>
<evidence type="ECO:0000313" key="2">
    <source>
        <dbReference type="EMBL" id="RYU90149.1"/>
    </source>
</evidence>
<feature type="signal peptide" evidence="1">
    <location>
        <begin position="1"/>
        <end position="19"/>
    </location>
</feature>
<dbReference type="PROSITE" id="PS51257">
    <property type="entry name" value="PROKAR_LIPOPROTEIN"/>
    <property type="match status" value="1"/>
</dbReference>
<dbReference type="AlphaFoldDB" id="A0A4Q5LNE9"/>
<keyword evidence="1" id="KW-0732">Signal</keyword>
<keyword evidence="3" id="KW-1185">Reference proteome</keyword>
<organism evidence="2 3">
    <name type="scientific">Mucilaginibacter terrigena</name>
    <dbReference type="NCBI Taxonomy" id="2492395"/>
    <lineage>
        <taxon>Bacteria</taxon>
        <taxon>Pseudomonadati</taxon>
        <taxon>Bacteroidota</taxon>
        <taxon>Sphingobacteriia</taxon>
        <taxon>Sphingobacteriales</taxon>
        <taxon>Sphingobacteriaceae</taxon>
        <taxon>Mucilaginibacter</taxon>
    </lineage>
</organism>
<dbReference type="Proteomes" id="UP000293331">
    <property type="component" value="Unassembled WGS sequence"/>
</dbReference>
<reference evidence="2 3" key="1">
    <citation type="submission" date="2019-02" db="EMBL/GenBank/DDBJ databases">
        <title>Bacterial novel species Mucilaginibacter sp. 17JY9-4 isolated from soil.</title>
        <authorList>
            <person name="Jung H.-Y."/>
        </authorList>
    </citation>
    <scope>NUCLEOTIDE SEQUENCE [LARGE SCALE GENOMIC DNA]</scope>
    <source>
        <strain evidence="2 3">17JY9-4</strain>
    </source>
</reference>
<evidence type="ECO:0000313" key="3">
    <source>
        <dbReference type="Proteomes" id="UP000293331"/>
    </source>
</evidence>
<proteinExistence type="predicted"/>
<sequence length="140" mass="14858">MYKKLLLVLMLAGGLSACKNTENDSACGTQMCTASFAYIGVMIKDSNGDTVKLSALTVVNLRTNKSVTPPEYPGAVDFMEGSVLIASDNNRADFSTKGDEVEITATSEATGQVKKFTMKISGGCNCHIEKISGPETVTFD</sequence>
<name>A0A4Q5LNE9_9SPHI</name>
<accession>A0A4Q5LNE9</accession>
<dbReference type="RefSeq" id="WP_129876806.1">
    <property type="nucleotide sequence ID" value="NZ_SEWG01000004.1"/>
</dbReference>
<protein>
    <submittedName>
        <fullName evidence="2">Uncharacterized protein</fullName>
    </submittedName>
</protein>
<dbReference type="EMBL" id="SEWG01000004">
    <property type="protein sequence ID" value="RYU90149.1"/>
    <property type="molecule type" value="Genomic_DNA"/>
</dbReference>